<proteinExistence type="inferred from homology"/>
<evidence type="ECO:0000256" key="1">
    <source>
        <dbReference type="ARBA" id="ARBA00010928"/>
    </source>
</evidence>
<evidence type="ECO:0000259" key="3">
    <source>
        <dbReference type="Pfam" id="PF01408"/>
    </source>
</evidence>
<evidence type="ECO:0000259" key="4">
    <source>
        <dbReference type="Pfam" id="PF02894"/>
    </source>
</evidence>
<dbReference type="AlphaFoldDB" id="A0A7S8CD93"/>
<dbReference type="GO" id="GO:0016491">
    <property type="term" value="F:oxidoreductase activity"/>
    <property type="evidence" value="ECO:0007669"/>
    <property type="project" value="UniProtKB-KW"/>
</dbReference>
<comment type="similarity">
    <text evidence="1">Belongs to the Gfo/Idh/MocA family.</text>
</comment>
<evidence type="ECO:0000256" key="2">
    <source>
        <dbReference type="ARBA" id="ARBA00023002"/>
    </source>
</evidence>
<protein>
    <submittedName>
        <fullName evidence="5">Gfo/Idh/MocA family oxidoreductase</fullName>
    </submittedName>
</protein>
<dbReference type="Gene3D" id="3.40.50.720">
    <property type="entry name" value="NAD(P)-binding Rossmann-like Domain"/>
    <property type="match status" value="1"/>
</dbReference>
<evidence type="ECO:0000313" key="5">
    <source>
        <dbReference type="EMBL" id="QPC47845.1"/>
    </source>
</evidence>
<name>A0A7S8CD93_9BACI</name>
<dbReference type="InterPro" id="IPR036291">
    <property type="entry name" value="NAD(P)-bd_dom_sf"/>
</dbReference>
<dbReference type="Gene3D" id="3.30.360.10">
    <property type="entry name" value="Dihydrodipicolinate Reductase, domain 2"/>
    <property type="match status" value="1"/>
</dbReference>
<dbReference type="InterPro" id="IPR000683">
    <property type="entry name" value="Gfo/Idh/MocA-like_OxRdtase_N"/>
</dbReference>
<dbReference type="PANTHER" id="PTHR43818">
    <property type="entry name" value="BCDNA.GH03377"/>
    <property type="match status" value="1"/>
</dbReference>
<reference evidence="5 6" key="1">
    <citation type="submission" date="2019-07" db="EMBL/GenBank/DDBJ databases">
        <title>Genome sequence of 2 isolates from Red Sea Mangroves.</title>
        <authorList>
            <person name="Sefrji F."/>
            <person name="Michoud G."/>
            <person name="Merlino G."/>
            <person name="Daffonchio D."/>
        </authorList>
    </citation>
    <scope>NUCLEOTIDE SEQUENCE [LARGE SCALE GENOMIC DNA]</scope>
    <source>
        <strain evidence="5 6">R1DC41</strain>
    </source>
</reference>
<dbReference type="KEGG" id="mcui:G8O30_13190"/>
<dbReference type="EMBL" id="CP049742">
    <property type="protein sequence ID" value="QPC47845.1"/>
    <property type="molecule type" value="Genomic_DNA"/>
</dbReference>
<dbReference type="RefSeq" id="WP_239672523.1">
    <property type="nucleotide sequence ID" value="NZ_CP049742.1"/>
</dbReference>
<feature type="domain" description="Gfo/Idh/MocA-like oxidoreductase C-terminal" evidence="4">
    <location>
        <begin position="133"/>
        <end position="309"/>
    </location>
</feature>
<dbReference type="Pfam" id="PF01408">
    <property type="entry name" value="GFO_IDH_MocA"/>
    <property type="match status" value="1"/>
</dbReference>
<sequence length="315" mass="35578">MIHVAIIGLGAIGQRLIPAFQQHPDYTIYAVCDVNQQLAEQTATTYNIGTFTNNYQQLLDDTKVDLVYVAVPPKYHHQIVLDTIARGKHILCEKPLANSLEEAQEIHDASRKSSIVHAMNFPLHYSPGSSKFRQLLKENYIGSLRRVELFLRFPEWPRPWQQNDWVGKKEQGGFVLEVGVHYIHQMQTMFGPLSVKHMDLRFPEDPTASENSIIAHLELENGTPVVINGLSQIAGEEEIRFTVYGSEGTLSLVNWAQLEGAKIGDKMNTLPVPNDNDRLLEELAKSIRGEKGNIVTFKEGLEAQEILEQLRKGEE</sequence>
<dbReference type="InterPro" id="IPR050463">
    <property type="entry name" value="Gfo/Idh/MocA_oxidrdct_glycsds"/>
</dbReference>
<dbReference type="SUPFAM" id="SSF51735">
    <property type="entry name" value="NAD(P)-binding Rossmann-fold domains"/>
    <property type="match status" value="1"/>
</dbReference>
<feature type="domain" description="Gfo/Idh/MocA-like oxidoreductase N-terminal" evidence="3">
    <location>
        <begin position="2"/>
        <end position="117"/>
    </location>
</feature>
<dbReference type="PANTHER" id="PTHR43818:SF11">
    <property type="entry name" value="BCDNA.GH03377"/>
    <property type="match status" value="1"/>
</dbReference>
<dbReference type="InterPro" id="IPR004104">
    <property type="entry name" value="Gfo/Idh/MocA-like_OxRdtase_C"/>
</dbReference>
<keyword evidence="2" id="KW-0560">Oxidoreductase</keyword>
<gene>
    <name evidence="5" type="ORF">G8O30_13190</name>
</gene>
<dbReference type="SUPFAM" id="SSF55347">
    <property type="entry name" value="Glyceraldehyde-3-phosphate dehydrogenase-like, C-terminal domain"/>
    <property type="match status" value="1"/>
</dbReference>
<evidence type="ECO:0000313" key="6">
    <source>
        <dbReference type="Proteomes" id="UP000593626"/>
    </source>
</evidence>
<accession>A0A7S8CD93</accession>
<dbReference type="GO" id="GO:0000166">
    <property type="term" value="F:nucleotide binding"/>
    <property type="evidence" value="ECO:0007669"/>
    <property type="project" value="InterPro"/>
</dbReference>
<dbReference type="Pfam" id="PF02894">
    <property type="entry name" value="GFO_IDH_MocA_C"/>
    <property type="match status" value="1"/>
</dbReference>
<organism evidence="5 6">
    <name type="scientific">Mangrovibacillus cuniculi</name>
    <dbReference type="NCBI Taxonomy" id="2593652"/>
    <lineage>
        <taxon>Bacteria</taxon>
        <taxon>Bacillati</taxon>
        <taxon>Bacillota</taxon>
        <taxon>Bacilli</taxon>
        <taxon>Bacillales</taxon>
        <taxon>Bacillaceae</taxon>
        <taxon>Mangrovibacillus</taxon>
    </lineage>
</organism>
<dbReference type="Proteomes" id="UP000593626">
    <property type="component" value="Chromosome"/>
</dbReference>
<keyword evidence="6" id="KW-1185">Reference proteome</keyword>